<sequence>MLRLYWNEMKKLRRQKTVRIVALIGILLPAFCTILCMNNHYRFRNLVGMNVEFGSFLIAPFIFSVLLLTMFSLEEQNDTWKNILTIGISQNTLFLAKMMVALTFVVLFAGINTVYTMVGGIVLRNYIPDFGKVFVILMITALAAVAGTMPVVWVIILLRKKYLIAMITVNSFTIANFLLIWQLSMFRCLDLHLPILIAYRIIYPISILEYTNNLQTGLDTLYYPVKNGILILASTVIISIILGMEIGKRQEG</sequence>
<evidence type="ECO:0000313" key="3">
    <source>
        <dbReference type="Proteomes" id="UP000358366"/>
    </source>
</evidence>
<protein>
    <submittedName>
        <fullName evidence="2">ABC-2 family transporter protein</fullName>
    </submittedName>
</protein>
<gene>
    <name evidence="2" type="ORF">DFSSTS7063_01515</name>
</gene>
<feature type="transmembrane region" description="Helical" evidence="1">
    <location>
        <begin position="135"/>
        <end position="156"/>
    </location>
</feature>
<feature type="transmembrane region" description="Helical" evidence="1">
    <location>
        <begin position="94"/>
        <end position="115"/>
    </location>
</feature>
<keyword evidence="1" id="KW-0812">Transmembrane</keyword>
<keyword evidence="1" id="KW-1133">Transmembrane helix</keyword>
<reference evidence="2 3" key="1">
    <citation type="submission" date="2019-07" db="EMBL/GenBank/DDBJ databases">
        <authorList>
            <person name="Hibberd C M."/>
            <person name="Gehrig L. J."/>
            <person name="Chang H.-W."/>
            <person name="Venkatesh S."/>
        </authorList>
    </citation>
    <scope>NUCLEOTIDE SEQUENCE [LARGE SCALE GENOMIC DNA]</scope>
    <source>
        <strain evidence="2">Dorea_formicigenerans_SSTS_Bg7063</strain>
    </source>
</reference>
<name>A0A564TIX4_9FIRM</name>
<dbReference type="Pfam" id="PF12730">
    <property type="entry name" value="ABC2_membrane_4"/>
    <property type="match status" value="1"/>
</dbReference>
<keyword evidence="1" id="KW-0472">Membrane</keyword>
<feature type="transmembrane region" description="Helical" evidence="1">
    <location>
        <begin position="53"/>
        <end position="73"/>
    </location>
</feature>
<evidence type="ECO:0000256" key="1">
    <source>
        <dbReference type="SAM" id="Phobius"/>
    </source>
</evidence>
<feature type="transmembrane region" description="Helical" evidence="1">
    <location>
        <begin position="20"/>
        <end position="41"/>
    </location>
</feature>
<evidence type="ECO:0000313" key="2">
    <source>
        <dbReference type="EMBL" id="VUX07320.1"/>
    </source>
</evidence>
<feature type="transmembrane region" description="Helical" evidence="1">
    <location>
        <begin position="163"/>
        <end position="183"/>
    </location>
</feature>
<dbReference type="AlphaFoldDB" id="A0A564TIX4"/>
<dbReference type="Proteomes" id="UP000358366">
    <property type="component" value="Unassembled WGS sequence"/>
</dbReference>
<dbReference type="EMBL" id="CABHNI010000028">
    <property type="protein sequence ID" value="VUX07320.1"/>
    <property type="molecule type" value="Genomic_DNA"/>
</dbReference>
<accession>A0A564TIX4</accession>
<proteinExistence type="predicted"/>
<feature type="transmembrane region" description="Helical" evidence="1">
    <location>
        <begin position="228"/>
        <end position="247"/>
    </location>
</feature>
<organism evidence="2 3">
    <name type="scientific">Dorea formicigenerans</name>
    <dbReference type="NCBI Taxonomy" id="39486"/>
    <lineage>
        <taxon>Bacteria</taxon>
        <taxon>Bacillati</taxon>
        <taxon>Bacillota</taxon>
        <taxon>Clostridia</taxon>
        <taxon>Lachnospirales</taxon>
        <taxon>Lachnospiraceae</taxon>
        <taxon>Dorea</taxon>
    </lineage>
</organism>